<accession>A0A5J4Z7C0</accession>
<dbReference type="Proteomes" id="UP000324585">
    <property type="component" value="Unassembled WGS sequence"/>
</dbReference>
<comment type="caution">
    <text evidence="1">The sequence shown here is derived from an EMBL/GenBank/DDBJ whole genome shotgun (WGS) entry which is preliminary data.</text>
</comment>
<dbReference type="EMBL" id="VRMN01000001">
    <property type="protein sequence ID" value="KAA8499060.1"/>
    <property type="molecule type" value="Genomic_DNA"/>
</dbReference>
<reference evidence="2" key="1">
    <citation type="journal article" date="2019" name="Nat. Commun.">
        <title>Expansion of phycobilisome linker gene families in mesophilic red algae.</title>
        <authorList>
            <person name="Lee J."/>
            <person name="Kim D."/>
            <person name="Bhattacharya D."/>
            <person name="Yoon H.S."/>
        </authorList>
    </citation>
    <scope>NUCLEOTIDE SEQUENCE [LARGE SCALE GENOMIC DNA]</scope>
    <source>
        <strain evidence="2">CCMP 1328</strain>
    </source>
</reference>
<evidence type="ECO:0000313" key="1">
    <source>
        <dbReference type="EMBL" id="KAA8499060.1"/>
    </source>
</evidence>
<name>A0A5J4Z7C0_PORPP</name>
<proteinExistence type="predicted"/>
<dbReference type="OrthoDB" id="42858at2759"/>
<protein>
    <submittedName>
        <fullName evidence="1">Uncharacterized protein</fullName>
    </submittedName>
</protein>
<gene>
    <name evidence="1" type="ORF">FVE85_6645</name>
</gene>
<evidence type="ECO:0000313" key="2">
    <source>
        <dbReference type="Proteomes" id="UP000324585"/>
    </source>
</evidence>
<keyword evidence="2" id="KW-1185">Reference proteome</keyword>
<sequence>MMLAFIGAVTAGGPASAVSALPACAQTRGMLPVGREMTRRVHTRANALVVRAQDDPSDPSSMDFSTESAMVVPSELVGVYQLDELEDKDTCVTAIYLCEGGEVKFGETDGPEPARVSGSWMLQEGNKFAMNIQRVFEDRTGEYTVTRDYIGSVTRHLSYMEIDGTIQMQFPVGYFKLFNAKDDLPAEDMVQFKSAPY</sequence>
<dbReference type="AlphaFoldDB" id="A0A5J4Z7C0"/>
<organism evidence="1 2">
    <name type="scientific">Porphyridium purpureum</name>
    <name type="common">Red alga</name>
    <name type="synonym">Porphyridium cruentum</name>
    <dbReference type="NCBI Taxonomy" id="35688"/>
    <lineage>
        <taxon>Eukaryota</taxon>
        <taxon>Rhodophyta</taxon>
        <taxon>Bangiophyceae</taxon>
        <taxon>Porphyridiales</taxon>
        <taxon>Porphyridiaceae</taxon>
        <taxon>Porphyridium</taxon>
    </lineage>
</organism>